<feature type="binding site" evidence="13">
    <location>
        <position position="17"/>
    </location>
    <ligand>
        <name>NAD(+)</name>
        <dbReference type="ChEBI" id="CHEBI:57540"/>
    </ligand>
</feature>
<comment type="subcellular location">
    <subcellularLocation>
        <location evidence="1">Cell inner membrane</location>
        <topology evidence="1">Peripheral membrane protein</topology>
    </subcellularLocation>
</comment>
<dbReference type="OrthoDB" id="9803628at2"/>
<comment type="pathway">
    <text evidence="2">Lipid metabolism; fatty acid biosynthesis.</text>
</comment>
<keyword evidence="4 11" id="KW-0444">Lipid biosynthesis</keyword>
<reference evidence="14 15" key="1">
    <citation type="journal article" date="2013" name="Int. J. Syst. Evol. Microbiol.">
        <title>Hoeflea suaedae sp. nov., an endophytic bacterium isolated from the root of the halophyte Suaeda maritima.</title>
        <authorList>
            <person name="Chung E.J."/>
            <person name="Park J.A."/>
            <person name="Pramanik P."/>
            <person name="Bibi F."/>
            <person name="Jeon C.O."/>
            <person name="Chung Y.R."/>
        </authorList>
    </citation>
    <scope>NUCLEOTIDE SEQUENCE [LARGE SCALE GENOMIC DNA]</scope>
    <source>
        <strain evidence="14 15">YC6898</strain>
    </source>
</reference>
<organism evidence="14 15">
    <name type="scientific">Pseudohoeflea suaedae</name>
    <dbReference type="NCBI Taxonomy" id="877384"/>
    <lineage>
        <taxon>Bacteria</taxon>
        <taxon>Pseudomonadati</taxon>
        <taxon>Pseudomonadota</taxon>
        <taxon>Alphaproteobacteria</taxon>
        <taxon>Hyphomicrobiales</taxon>
        <taxon>Rhizobiaceae</taxon>
        <taxon>Pseudohoeflea</taxon>
    </lineage>
</organism>
<dbReference type="SUPFAM" id="SSF51735">
    <property type="entry name" value="NAD(P)-binding Rossmann-fold domains"/>
    <property type="match status" value="1"/>
</dbReference>
<dbReference type="InterPro" id="IPR014358">
    <property type="entry name" value="Enoyl-ACP_Rdtase_NADH"/>
</dbReference>
<dbReference type="PRINTS" id="PR00081">
    <property type="entry name" value="GDHRDH"/>
</dbReference>
<evidence type="ECO:0000256" key="13">
    <source>
        <dbReference type="PIRSR" id="PIRSR000094-3"/>
    </source>
</evidence>
<evidence type="ECO:0000256" key="5">
    <source>
        <dbReference type="ARBA" id="ARBA00022832"/>
    </source>
</evidence>
<name>A0A4R5PNN5_9HYPH</name>
<dbReference type="Gene3D" id="1.10.8.400">
    <property type="entry name" value="Enoyl acyl carrier protein reductase"/>
    <property type="match status" value="1"/>
</dbReference>
<evidence type="ECO:0000313" key="15">
    <source>
        <dbReference type="Proteomes" id="UP000295131"/>
    </source>
</evidence>
<dbReference type="GO" id="GO:0005886">
    <property type="term" value="C:plasma membrane"/>
    <property type="evidence" value="ECO:0007669"/>
    <property type="project" value="UniProtKB-SubCell"/>
</dbReference>
<dbReference type="PANTHER" id="PTHR43159">
    <property type="entry name" value="ENOYL-[ACYL-CARRIER-PROTEIN] REDUCTASE"/>
    <property type="match status" value="1"/>
</dbReference>
<dbReference type="AlphaFoldDB" id="A0A4R5PNN5"/>
<evidence type="ECO:0000256" key="3">
    <source>
        <dbReference type="ARBA" id="ARBA00009233"/>
    </source>
</evidence>
<dbReference type="CDD" id="cd05372">
    <property type="entry name" value="ENR_SDR"/>
    <property type="match status" value="1"/>
</dbReference>
<evidence type="ECO:0000256" key="8">
    <source>
        <dbReference type="ARBA" id="ARBA00023098"/>
    </source>
</evidence>
<dbReference type="FunFam" id="3.40.50.720:FF:000054">
    <property type="entry name" value="Enoyl-[acyl-carrier-protein] reductase [NADH]"/>
    <property type="match status" value="1"/>
</dbReference>
<evidence type="ECO:0000256" key="9">
    <source>
        <dbReference type="ARBA" id="ARBA00023160"/>
    </source>
</evidence>
<evidence type="ECO:0000256" key="10">
    <source>
        <dbReference type="ARBA" id="ARBA00048572"/>
    </source>
</evidence>
<evidence type="ECO:0000256" key="6">
    <source>
        <dbReference type="ARBA" id="ARBA00023002"/>
    </source>
</evidence>
<proteinExistence type="inferred from homology"/>
<evidence type="ECO:0000256" key="4">
    <source>
        <dbReference type="ARBA" id="ARBA00022516"/>
    </source>
</evidence>
<keyword evidence="15" id="KW-1185">Reference proteome</keyword>
<evidence type="ECO:0000256" key="12">
    <source>
        <dbReference type="PIRSR" id="PIRSR000094-1"/>
    </source>
</evidence>
<feature type="binding site" evidence="13">
    <location>
        <begin position="23"/>
        <end position="24"/>
    </location>
    <ligand>
        <name>NAD(+)</name>
        <dbReference type="ChEBI" id="CHEBI:57540"/>
    </ligand>
</feature>
<dbReference type="InterPro" id="IPR002347">
    <property type="entry name" value="SDR_fam"/>
</dbReference>
<dbReference type="GO" id="GO:0004318">
    <property type="term" value="F:enoyl-[acyl-carrier-protein] reductase (NADH) activity"/>
    <property type="evidence" value="ECO:0007669"/>
    <property type="project" value="UniProtKB-EC"/>
</dbReference>
<dbReference type="Pfam" id="PF13561">
    <property type="entry name" value="adh_short_C2"/>
    <property type="match status" value="1"/>
</dbReference>
<dbReference type="PANTHER" id="PTHR43159:SF2">
    <property type="entry name" value="ENOYL-[ACYL-CARRIER-PROTEIN] REDUCTASE [NADH], CHLOROPLASTIC"/>
    <property type="match status" value="1"/>
</dbReference>
<dbReference type="GO" id="GO:0006633">
    <property type="term" value="P:fatty acid biosynthetic process"/>
    <property type="evidence" value="ECO:0007669"/>
    <property type="project" value="UniProtKB-UniPathway"/>
</dbReference>
<dbReference type="PIRSF" id="PIRSF000094">
    <property type="entry name" value="Enoyl-ACP_rdct"/>
    <property type="match status" value="1"/>
</dbReference>
<keyword evidence="9 11" id="KW-0275">Fatty acid biosynthesis</keyword>
<feature type="active site" description="Proton acceptor" evidence="12">
    <location>
        <position position="159"/>
    </location>
</feature>
<dbReference type="InterPro" id="IPR036291">
    <property type="entry name" value="NAD(P)-bd_dom_sf"/>
</dbReference>
<accession>A0A4R5PNN5</accession>
<keyword evidence="5" id="KW-0276">Fatty acid metabolism</keyword>
<dbReference type="EMBL" id="SMSI01000001">
    <property type="protein sequence ID" value="TDH38674.1"/>
    <property type="molecule type" value="Genomic_DNA"/>
</dbReference>
<dbReference type="UniPathway" id="UPA00094"/>
<feature type="binding site" evidence="13">
    <location>
        <begin position="68"/>
        <end position="69"/>
    </location>
    <ligand>
        <name>NAD(+)</name>
        <dbReference type="ChEBI" id="CHEBI:57540"/>
    </ligand>
</feature>
<sequence>MADTSGLMKGKRGLVMGVANNRSIAWGIAKACADAGAEIALTYQGDALKKRVEPLANELGALLAGHCDVTDPATIDAVFSELEAKWGKIDFLVHAIAFSDKDELTGRYVDTSRENFARTMDISVFSLTSVAKRAEPLMNEGGSMLTLTYYGAEKVMPHYNVMGVAKAALEASVRYLAVDLGSNGIRVNALSAGPIKTLAASGIGDFRYILKWNEYNSPLKRTVTIDEVGDSALYLLSDLSRGVTGEVHHVDSGYHTVGMKAVDAPDISTVKD</sequence>
<dbReference type="Gene3D" id="3.40.50.720">
    <property type="entry name" value="NAD(P)-binding Rossmann-like Domain"/>
    <property type="match status" value="1"/>
</dbReference>
<gene>
    <name evidence="14" type="primary">fabI</name>
    <name evidence="14" type="ORF">E2A64_06135</name>
</gene>
<keyword evidence="7 11" id="KW-0520">NAD</keyword>
<evidence type="ECO:0000313" key="14">
    <source>
        <dbReference type="EMBL" id="TDH38674.1"/>
    </source>
</evidence>
<evidence type="ECO:0000256" key="11">
    <source>
        <dbReference type="PIRNR" id="PIRNR000094"/>
    </source>
</evidence>
<feature type="binding site" evidence="13">
    <location>
        <position position="166"/>
    </location>
    <ligand>
        <name>NAD(+)</name>
        <dbReference type="ChEBI" id="CHEBI:57540"/>
    </ligand>
</feature>
<feature type="binding site" evidence="13">
    <location>
        <position position="44"/>
    </location>
    <ligand>
        <name>NAD(+)</name>
        <dbReference type="ChEBI" id="CHEBI:57540"/>
    </ligand>
</feature>
<dbReference type="NCBIfam" id="NF006019">
    <property type="entry name" value="PRK08159.1"/>
    <property type="match status" value="1"/>
</dbReference>
<evidence type="ECO:0000256" key="2">
    <source>
        <dbReference type="ARBA" id="ARBA00005194"/>
    </source>
</evidence>
<feature type="active site" description="Proton acceptor" evidence="12">
    <location>
        <position position="149"/>
    </location>
</feature>
<dbReference type="RefSeq" id="WP_133283508.1">
    <property type="nucleotide sequence ID" value="NZ_SMSI01000001.1"/>
</dbReference>
<evidence type="ECO:0000256" key="7">
    <source>
        <dbReference type="ARBA" id="ARBA00023027"/>
    </source>
</evidence>
<dbReference type="NCBIfam" id="NF005717">
    <property type="entry name" value="PRK07533.1"/>
    <property type="match status" value="1"/>
</dbReference>
<feature type="binding site" evidence="13">
    <location>
        <begin position="195"/>
        <end position="199"/>
    </location>
    <ligand>
        <name>NAD(+)</name>
        <dbReference type="ChEBI" id="CHEBI:57540"/>
    </ligand>
</feature>
<keyword evidence="6 11" id="KW-0560">Oxidoreductase</keyword>
<comment type="similarity">
    <text evidence="3 11">Belongs to the short-chain dehydrogenases/reductases (SDR) family. FabI subfamily.</text>
</comment>
<protein>
    <recommendedName>
        <fullName evidence="11">Enoyl-[acyl-carrier-protein] reductase [NADH]</fullName>
        <ecNumber evidence="11">1.3.1.9</ecNumber>
    </recommendedName>
</protein>
<comment type="caution">
    <text evidence="14">The sequence shown here is derived from an EMBL/GenBank/DDBJ whole genome shotgun (WGS) entry which is preliminary data.</text>
</comment>
<dbReference type="EC" id="1.3.1.9" evidence="11"/>
<evidence type="ECO:0000256" key="1">
    <source>
        <dbReference type="ARBA" id="ARBA00004417"/>
    </source>
</evidence>
<feature type="binding site" evidence="13">
    <location>
        <position position="96"/>
    </location>
    <ligand>
        <name>NAD(+)</name>
        <dbReference type="ChEBI" id="CHEBI:57540"/>
    </ligand>
</feature>
<dbReference type="FunFam" id="1.10.8.400:FF:000001">
    <property type="entry name" value="Enoyl-[acyl-carrier-protein] reductase [NADH]"/>
    <property type="match status" value="1"/>
</dbReference>
<dbReference type="Proteomes" id="UP000295131">
    <property type="component" value="Unassembled WGS sequence"/>
</dbReference>
<keyword evidence="8" id="KW-0443">Lipid metabolism</keyword>
<comment type="catalytic activity">
    <reaction evidence="10 11">
        <text>a 2,3-saturated acyl-[ACP] + NAD(+) = a (2E)-enoyl-[ACP] + NADH + H(+)</text>
        <dbReference type="Rhea" id="RHEA:10240"/>
        <dbReference type="Rhea" id="RHEA-COMP:9925"/>
        <dbReference type="Rhea" id="RHEA-COMP:9926"/>
        <dbReference type="ChEBI" id="CHEBI:15378"/>
        <dbReference type="ChEBI" id="CHEBI:57540"/>
        <dbReference type="ChEBI" id="CHEBI:57945"/>
        <dbReference type="ChEBI" id="CHEBI:78784"/>
        <dbReference type="ChEBI" id="CHEBI:78785"/>
        <dbReference type="EC" id="1.3.1.9"/>
    </reaction>
</comment>